<dbReference type="Proteomes" id="UP000002217">
    <property type="component" value="Chromosome"/>
</dbReference>
<dbReference type="NCBIfam" id="NF010167">
    <property type="entry name" value="PRK13648.1"/>
    <property type="match status" value="2"/>
</dbReference>
<gene>
    <name evidence="10" type="ordered locus">Dtox_0563</name>
</gene>
<dbReference type="InterPro" id="IPR027417">
    <property type="entry name" value="P-loop_NTPase"/>
</dbReference>
<evidence type="ECO:0000256" key="7">
    <source>
        <dbReference type="ARBA" id="ARBA00022967"/>
    </source>
</evidence>
<dbReference type="GO" id="GO:0016887">
    <property type="term" value="F:ATP hydrolysis activity"/>
    <property type="evidence" value="ECO:0007669"/>
    <property type="project" value="InterPro"/>
</dbReference>
<organism evidence="10 11">
    <name type="scientific">Desulfofarcimen acetoxidans (strain ATCC 49208 / DSM 771 / KCTC 5769 / VKM B-1644 / 5575)</name>
    <name type="common">Desulfotomaculum acetoxidans</name>
    <dbReference type="NCBI Taxonomy" id="485916"/>
    <lineage>
        <taxon>Bacteria</taxon>
        <taxon>Bacillati</taxon>
        <taxon>Bacillota</taxon>
        <taxon>Clostridia</taxon>
        <taxon>Eubacteriales</taxon>
        <taxon>Peptococcaceae</taxon>
        <taxon>Desulfofarcimen</taxon>
    </lineage>
</organism>
<dbReference type="GO" id="GO:0042626">
    <property type="term" value="F:ATPase-coupled transmembrane transporter activity"/>
    <property type="evidence" value="ECO:0007669"/>
    <property type="project" value="TreeGrafter"/>
</dbReference>
<dbReference type="InterPro" id="IPR017871">
    <property type="entry name" value="ABC_transporter-like_CS"/>
</dbReference>
<dbReference type="EMBL" id="CP001720">
    <property type="protein sequence ID" value="ACV61483.1"/>
    <property type="molecule type" value="Genomic_DNA"/>
</dbReference>
<name>C8W628_DESAS</name>
<dbReference type="OrthoDB" id="501320at2"/>
<evidence type="ECO:0000256" key="6">
    <source>
        <dbReference type="ARBA" id="ARBA00022840"/>
    </source>
</evidence>
<keyword evidence="6" id="KW-0067">ATP-binding</keyword>
<evidence type="ECO:0000256" key="5">
    <source>
        <dbReference type="ARBA" id="ARBA00022741"/>
    </source>
</evidence>
<dbReference type="InterPro" id="IPR015856">
    <property type="entry name" value="ABC_transpr_CbiO/EcfA_su"/>
</dbReference>
<dbReference type="InterPro" id="IPR003439">
    <property type="entry name" value="ABC_transporter-like_ATP-bd"/>
</dbReference>
<evidence type="ECO:0000256" key="3">
    <source>
        <dbReference type="ARBA" id="ARBA00022448"/>
    </source>
</evidence>
<feature type="domain" description="ABC transporter" evidence="9">
    <location>
        <begin position="4"/>
        <end position="244"/>
    </location>
</feature>
<evidence type="ECO:0000259" key="9">
    <source>
        <dbReference type="PROSITE" id="PS50893"/>
    </source>
</evidence>
<keyword evidence="4" id="KW-1003">Cell membrane</keyword>
<sequence>MPVYEIKDLIYYYPEAEKPALDRISLDIEEGEFVLVAGGSGSGKSSLARVLSGLLPDFYGGRFGGKVLFKGTDLRSMDRRKLARNVGMVFQDPEKQLIMTGVEAEIAFGLENLGLPKKEMMRRVAEVIGFLDLAAIKREFTADLSGGQKQKLALASVLAMQPQVLILDEPTSQLDPVAAEDFFNLVRRLNEEMGFTVVLIEQRLERCYHLADRVLLMDGGKIVCAGRPDQVVSWSVQRDKFFLPPVARFFSLMGFSSVPVTIKDGRKKLRISLKGKHYSGQADKCLMNTLKKNVPAKAENSMPPLAEVKNLWFTYSNGKEALQNINLQIRAGDFVVVLGENGAGKSTLLKTMTGLLQPGRGKVLYRGADFNRNKEQYMGRKVAYLSQNPNDYLFQRTVEDELMFTLKNCQMEDDGIVDKLLADLYIDSYRKVNPRDLSCGERQRVALASVLVTRPELLVLDEPTRGVDYQIKADLGNYLSGQAKAGVGVLLVTHDVEFAAEYASRVIMMFDGQIICEGTKHEVLGTSVFYSPQICKLCTGYFDNIVTFQEALQKIGPLLSCRANCLDQDKGSDGFELRHIQ</sequence>
<dbReference type="InterPro" id="IPR003593">
    <property type="entry name" value="AAA+_ATPase"/>
</dbReference>
<feature type="domain" description="ABC transporter" evidence="9">
    <location>
        <begin position="306"/>
        <end position="536"/>
    </location>
</feature>
<evidence type="ECO:0000313" key="10">
    <source>
        <dbReference type="EMBL" id="ACV61483.1"/>
    </source>
</evidence>
<keyword evidence="8" id="KW-0472">Membrane</keyword>
<evidence type="ECO:0000256" key="1">
    <source>
        <dbReference type="ARBA" id="ARBA00004202"/>
    </source>
</evidence>
<dbReference type="HOGENOM" id="CLU_000604_86_7_9"/>
<reference evidence="10 11" key="1">
    <citation type="journal article" date="2009" name="Stand. Genomic Sci.">
        <title>Complete genome sequence of Desulfotomaculum acetoxidans type strain (5575).</title>
        <authorList>
            <person name="Spring S."/>
            <person name="Lapidus A."/>
            <person name="Schroder M."/>
            <person name="Gleim D."/>
            <person name="Sims D."/>
            <person name="Meincke L."/>
            <person name="Glavina Del Rio T."/>
            <person name="Tice H."/>
            <person name="Copeland A."/>
            <person name="Cheng J.F."/>
            <person name="Lucas S."/>
            <person name="Chen F."/>
            <person name="Nolan M."/>
            <person name="Bruce D."/>
            <person name="Goodwin L."/>
            <person name="Pitluck S."/>
            <person name="Ivanova N."/>
            <person name="Mavromatis K."/>
            <person name="Mikhailova N."/>
            <person name="Pati A."/>
            <person name="Chen A."/>
            <person name="Palaniappan K."/>
            <person name="Land M."/>
            <person name="Hauser L."/>
            <person name="Chang Y.J."/>
            <person name="Jeffries C.D."/>
            <person name="Chain P."/>
            <person name="Saunders E."/>
            <person name="Brettin T."/>
            <person name="Detter J.C."/>
            <person name="Goker M."/>
            <person name="Bristow J."/>
            <person name="Eisen J.A."/>
            <person name="Markowitz V."/>
            <person name="Hugenholtz P."/>
            <person name="Kyrpides N.C."/>
            <person name="Klenk H.P."/>
            <person name="Han C."/>
        </authorList>
    </citation>
    <scope>NUCLEOTIDE SEQUENCE [LARGE SCALE GENOMIC DNA]</scope>
    <source>
        <strain evidence="11">ATCC 49208 / DSM 771 / VKM B-1644</strain>
    </source>
</reference>
<evidence type="ECO:0000256" key="2">
    <source>
        <dbReference type="ARBA" id="ARBA00005417"/>
    </source>
</evidence>
<dbReference type="AlphaFoldDB" id="C8W628"/>
<keyword evidence="11" id="KW-1185">Reference proteome</keyword>
<dbReference type="CDD" id="cd03225">
    <property type="entry name" value="ABC_cobalt_CbiO_domain1"/>
    <property type="match status" value="2"/>
</dbReference>
<dbReference type="KEGG" id="dae:Dtox_0563"/>
<dbReference type="SUPFAM" id="SSF52540">
    <property type="entry name" value="P-loop containing nucleoside triphosphate hydrolases"/>
    <property type="match status" value="2"/>
</dbReference>
<dbReference type="FunFam" id="3.40.50.300:FF:000224">
    <property type="entry name" value="Energy-coupling factor transporter ATP-binding protein EcfA"/>
    <property type="match status" value="1"/>
</dbReference>
<dbReference type="PROSITE" id="PS00211">
    <property type="entry name" value="ABC_TRANSPORTER_1"/>
    <property type="match status" value="1"/>
</dbReference>
<evidence type="ECO:0000256" key="8">
    <source>
        <dbReference type="ARBA" id="ARBA00023136"/>
    </source>
</evidence>
<evidence type="ECO:0000313" key="11">
    <source>
        <dbReference type="Proteomes" id="UP000002217"/>
    </source>
</evidence>
<dbReference type="PANTHER" id="PTHR43553">
    <property type="entry name" value="HEAVY METAL TRANSPORTER"/>
    <property type="match status" value="1"/>
</dbReference>
<keyword evidence="7" id="KW-1278">Translocase</keyword>
<protein>
    <submittedName>
        <fullName evidence="10">ABC transporter related</fullName>
    </submittedName>
</protein>
<dbReference type="STRING" id="485916.Dtox_0563"/>
<dbReference type="GO" id="GO:0043190">
    <property type="term" value="C:ATP-binding cassette (ABC) transporter complex"/>
    <property type="evidence" value="ECO:0007669"/>
    <property type="project" value="TreeGrafter"/>
</dbReference>
<dbReference type="eggNOG" id="COG0488">
    <property type="taxonomic scope" value="Bacteria"/>
</dbReference>
<comment type="subcellular location">
    <subcellularLocation>
        <location evidence="1">Cell membrane</location>
        <topology evidence="1">Peripheral membrane protein</topology>
    </subcellularLocation>
</comment>
<keyword evidence="5" id="KW-0547">Nucleotide-binding</keyword>
<dbReference type="Pfam" id="PF00005">
    <property type="entry name" value="ABC_tran"/>
    <property type="match status" value="2"/>
</dbReference>
<dbReference type="InterPro" id="IPR050095">
    <property type="entry name" value="ECF_ABC_transporter_ATP-bd"/>
</dbReference>
<evidence type="ECO:0000256" key="4">
    <source>
        <dbReference type="ARBA" id="ARBA00022475"/>
    </source>
</evidence>
<dbReference type="GO" id="GO:0005524">
    <property type="term" value="F:ATP binding"/>
    <property type="evidence" value="ECO:0007669"/>
    <property type="project" value="UniProtKB-KW"/>
</dbReference>
<proteinExistence type="inferred from homology"/>
<dbReference type="PROSITE" id="PS50893">
    <property type="entry name" value="ABC_TRANSPORTER_2"/>
    <property type="match status" value="2"/>
</dbReference>
<dbReference type="SMART" id="SM00382">
    <property type="entry name" value="AAA"/>
    <property type="match status" value="2"/>
</dbReference>
<keyword evidence="3" id="KW-0813">Transport</keyword>
<dbReference type="Gene3D" id="3.40.50.300">
    <property type="entry name" value="P-loop containing nucleotide triphosphate hydrolases"/>
    <property type="match status" value="2"/>
</dbReference>
<comment type="similarity">
    <text evidence="2">Belongs to the ABC transporter superfamily.</text>
</comment>
<accession>C8W628</accession>